<dbReference type="RefSeq" id="WP_329077453.1">
    <property type="nucleotide sequence ID" value="NZ_CP109495.1"/>
</dbReference>
<evidence type="ECO:0000313" key="2">
    <source>
        <dbReference type="EMBL" id="WUX53825.1"/>
    </source>
</evidence>
<dbReference type="EMBL" id="CP109495">
    <property type="protein sequence ID" value="WUX53825.1"/>
    <property type="molecule type" value="Genomic_DNA"/>
</dbReference>
<evidence type="ECO:0008006" key="4">
    <source>
        <dbReference type="Google" id="ProtNLM"/>
    </source>
</evidence>
<keyword evidence="3" id="KW-1185">Reference proteome</keyword>
<reference evidence="2" key="1">
    <citation type="submission" date="2022-10" db="EMBL/GenBank/DDBJ databases">
        <title>The complete genomes of actinobacterial strains from the NBC collection.</title>
        <authorList>
            <person name="Joergensen T.S."/>
            <person name="Alvarez Arevalo M."/>
            <person name="Sterndorff E.B."/>
            <person name="Faurdal D."/>
            <person name="Vuksanovic O."/>
            <person name="Mourched A.-S."/>
            <person name="Charusanti P."/>
            <person name="Shaw S."/>
            <person name="Blin K."/>
            <person name="Weber T."/>
        </authorList>
    </citation>
    <scope>NUCLEOTIDE SEQUENCE</scope>
    <source>
        <strain evidence="2">NBC_01432</strain>
    </source>
</reference>
<accession>A0ABZ2A937</accession>
<name>A0ABZ2A937_STRNV</name>
<evidence type="ECO:0000256" key="1">
    <source>
        <dbReference type="SAM" id="Phobius"/>
    </source>
</evidence>
<dbReference type="Proteomes" id="UP001432209">
    <property type="component" value="Chromosome"/>
</dbReference>
<evidence type="ECO:0000313" key="3">
    <source>
        <dbReference type="Proteomes" id="UP001432209"/>
    </source>
</evidence>
<gene>
    <name evidence="2" type="ORF">OG442_20910</name>
</gene>
<feature type="transmembrane region" description="Helical" evidence="1">
    <location>
        <begin position="171"/>
        <end position="195"/>
    </location>
</feature>
<feature type="transmembrane region" description="Helical" evidence="1">
    <location>
        <begin position="6"/>
        <end position="28"/>
    </location>
</feature>
<organism evidence="2 3">
    <name type="scientific">Streptomyces niveus</name>
    <name type="common">Streptomyces spheroides</name>
    <dbReference type="NCBI Taxonomy" id="193462"/>
    <lineage>
        <taxon>Bacteria</taxon>
        <taxon>Bacillati</taxon>
        <taxon>Actinomycetota</taxon>
        <taxon>Actinomycetes</taxon>
        <taxon>Kitasatosporales</taxon>
        <taxon>Streptomycetaceae</taxon>
        <taxon>Streptomyces</taxon>
    </lineage>
</organism>
<sequence>MDDRVMWLVLSTSGLLVLLNSGIGILALRNHRTGLRVTERLIASGDVDVYHAKWLTGYGYRESWARERAGDAARLALQALPASGLAYAETEEGLVPAPDATDQAGATPPQHPLTLAAWRFTRDTWAAGNPVTVKALTAHPPFRRACATHRERLSPLLPPHRTRRDNHAERAPWNAGLIAAGWVTLNTVVLMWPLVVGNPDAGPDGPVEELFGMLALFVGCAFFSPLVFVTLHVQLWRAWQDRWPCRLRTHCEDLIERESRGWVPLSPLLR</sequence>
<protein>
    <recommendedName>
        <fullName evidence="4">DUF2207 domain-containing protein</fullName>
    </recommendedName>
</protein>
<feature type="transmembrane region" description="Helical" evidence="1">
    <location>
        <begin position="210"/>
        <end position="233"/>
    </location>
</feature>
<keyword evidence="1" id="KW-0812">Transmembrane</keyword>
<proteinExistence type="predicted"/>
<keyword evidence="1" id="KW-0472">Membrane</keyword>
<keyword evidence="1" id="KW-1133">Transmembrane helix</keyword>